<gene>
    <name evidence="1" type="ORF">GN244_ATG13279</name>
</gene>
<proteinExistence type="predicted"/>
<reference evidence="1" key="1">
    <citation type="submission" date="2020-04" db="EMBL/GenBank/DDBJ databases">
        <title>Hybrid Assembly of Korean Phytophthora infestans isolates.</title>
        <authorList>
            <person name="Prokchorchik M."/>
            <person name="Lee Y."/>
            <person name="Seo J."/>
            <person name="Cho J.-H."/>
            <person name="Park Y.-E."/>
            <person name="Jang D.-C."/>
            <person name="Im J.-S."/>
            <person name="Choi J.-G."/>
            <person name="Park H.-J."/>
            <person name="Lee G.-B."/>
            <person name="Lee Y.-G."/>
            <person name="Hong S.-Y."/>
            <person name="Cho K."/>
            <person name="Sohn K.H."/>
        </authorList>
    </citation>
    <scope>NUCLEOTIDE SEQUENCE</scope>
    <source>
        <strain evidence="1">KR_1_A1</strain>
    </source>
</reference>
<keyword evidence="2" id="KW-1185">Reference proteome</keyword>
<organism evidence="1 2">
    <name type="scientific">Phytophthora infestans</name>
    <name type="common">Potato late blight agent</name>
    <name type="synonym">Botrytis infestans</name>
    <dbReference type="NCBI Taxonomy" id="4787"/>
    <lineage>
        <taxon>Eukaryota</taxon>
        <taxon>Sar</taxon>
        <taxon>Stramenopiles</taxon>
        <taxon>Oomycota</taxon>
        <taxon>Peronosporomycetes</taxon>
        <taxon>Peronosporales</taxon>
        <taxon>Peronosporaceae</taxon>
        <taxon>Phytophthora</taxon>
    </lineage>
</organism>
<accession>A0A833SHZ8</accession>
<dbReference type="EMBL" id="WSZM01000351">
    <property type="protein sequence ID" value="KAF4034742.1"/>
    <property type="molecule type" value="Genomic_DNA"/>
</dbReference>
<dbReference type="Proteomes" id="UP000602510">
    <property type="component" value="Unassembled WGS sequence"/>
</dbReference>
<protein>
    <submittedName>
        <fullName evidence="1">Uncharacterized protein</fullName>
    </submittedName>
</protein>
<evidence type="ECO:0000313" key="2">
    <source>
        <dbReference type="Proteomes" id="UP000602510"/>
    </source>
</evidence>
<dbReference type="AlphaFoldDB" id="A0A833SHZ8"/>
<evidence type="ECO:0000313" key="1">
    <source>
        <dbReference type="EMBL" id="KAF4034742.1"/>
    </source>
</evidence>
<comment type="caution">
    <text evidence="1">The sequence shown here is derived from an EMBL/GenBank/DDBJ whole genome shotgun (WGS) entry which is preliminary data.</text>
</comment>
<name>A0A833SHZ8_PHYIN</name>
<sequence length="66" mass="7203">MLQLEGLVEAGKEHIIVAQEADGFLKKSMETAAGVQEIKSILFSGVKRKDMGEVHHILGLRCIGEL</sequence>